<accession>A0ABM3GNX9</accession>
<dbReference type="PANTHER" id="PTHR23206:SF7">
    <property type="entry name" value="PROTEIN KINASE DOMAIN-CONTAINING PROTEIN"/>
    <property type="match status" value="1"/>
</dbReference>
<dbReference type="Proteomes" id="UP000829291">
    <property type="component" value="Chromosome 7"/>
</dbReference>
<dbReference type="InterPro" id="IPR036770">
    <property type="entry name" value="Ankyrin_rpt-contain_sf"/>
</dbReference>
<keyword evidence="2 3" id="KW-0040">ANK repeat</keyword>
<dbReference type="Pfam" id="PF12796">
    <property type="entry name" value="Ank_2"/>
    <property type="match status" value="2"/>
</dbReference>
<dbReference type="InterPro" id="IPR051631">
    <property type="entry name" value="Ankyrin-KH/SAM_domain"/>
</dbReference>
<dbReference type="SMART" id="SM00248">
    <property type="entry name" value="ANK"/>
    <property type="match status" value="4"/>
</dbReference>
<organism evidence="4 5">
    <name type="scientific">Neodiprion lecontei</name>
    <name type="common">Redheaded pine sawfly</name>
    <dbReference type="NCBI Taxonomy" id="441921"/>
    <lineage>
        <taxon>Eukaryota</taxon>
        <taxon>Metazoa</taxon>
        <taxon>Ecdysozoa</taxon>
        <taxon>Arthropoda</taxon>
        <taxon>Hexapoda</taxon>
        <taxon>Insecta</taxon>
        <taxon>Pterygota</taxon>
        <taxon>Neoptera</taxon>
        <taxon>Endopterygota</taxon>
        <taxon>Hymenoptera</taxon>
        <taxon>Tenthredinoidea</taxon>
        <taxon>Diprionidae</taxon>
        <taxon>Diprioninae</taxon>
        <taxon>Neodiprion</taxon>
    </lineage>
</organism>
<dbReference type="InterPro" id="IPR002110">
    <property type="entry name" value="Ankyrin_rpt"/>
</dbReference>
<dbReference type="PROSITE" id="PS50088">
    <property type="entry name" value="ANK_REPEAT"/>
    <property type="match status" value="3"/>
</dbReference>
<dbReference type="Gene3D" id="1.25.40.20">
    <property type="entry name" value="Ankyrin repeat-containing domain"/>
    <property type="match status" value="1"/>
</dbReference>
<reference evidence="5" key="1">
    <citation type="submission" date="2025-08" db="UniProtKB">
        <authorList>
            <consortium name="RefSeq"/>
        </authorList>
    </citation>
    <scope>IDENTIFICATION</scope>
    <source>
        <tissue evidence="5">Thorax and Abdomen</tissue>
    </source>
</reference>
<protein>
    <submittedName>
        <fullName evidence="5">Protein VAPYRIN-like</fullName>
    </submittedName>
</protein>
<evidence type="ECO:0000256" key="2">
    <source>
        <dbReference type="ARBA" id="ARBA00023043"/>
    </source>
</evidence>
<feature type="repeat" description="ANK" evidence="3">
    <location>
        <begin position="170"/>
        <end position="202"/>
    </location>
</feature>
<dbReference type="PROSITE" id="PS50297">
    <property type="entry name" value="ANK_REP_REGION"/>
    <property type="match status" value="3"/>
</dbReference>
<proteinExistence type="predicted"/>
<sequence length="275" mass="30232">MAVTLMLRLTGTGTPIYYRLKGGQLKGCQNTKDSNKLSSTIDTSYSSVSWAVITGRKFSEVAIIFPEFSAFDHLLQWSPISWPIAYHQLPNLSTKSRSLTQNRKKLEELSKCGFSNLTVLGCHLSSGRDINARFNFDQPPLYLEAYNGHPEGVDLLLTKDTDDGLEDNTRLETVLHSASKIGHLETVNTLLSNGVSVNAKTIELHRTALHLATMGAHLEVFKSLINNGANINLCDKAGWTALHFSSKNGHLIMTGILLNKGVEVNAKTTDCHHTA</sequence>
<name>A0ABM3GNX9_NEOLC</name>
<dbReference type="PANTHER" id="PTHR23206">
    <property type="entry name" value="MASK PROTEIN"/>
    <property type="match status" value="1"/>
</dbReference>
<evidence type="ECO:0000313" key="4">
    <source>
        <dbReference type="Proteomes" id="UP000829291"/>
    </source>
</evidence>
<evidence type="ECO:0000256" key="3">
    <source>
        <dbReference type="PROSITE-ProRule" id="PRU00023"/>
    </source>
</evidence>
<feature type="repeat" description="ANK" evidence="3">
    <location>
        <begin position="237"/>
        <end position="269"/>
    </location>
</feature>
<dbReference type="GeneID" id="124295585"/>
<keyword evidence="1" id="KW-0677">Repeat</keyword>
<evidence type="ECO:0000256" key="1">
    <source>
        <dbReference type="ARBA" id="ARBA00022737"/>
    </source>
</evidence>
<keyword evidence="4" id="KW-1185">Reference proteome</keyword>
<dbReference type="SUPFAM" id="SSF48403">
    <property type="entry name" value="Ankyrin repeat"/>
    <property type="match status" value="1"/>
</dbReference>
<dbReference type="RefSeq" id="XP_046601976.1">
    <property type="nucleotide sequence ID" value="XM_046746020.1"/>
</dbReference>
<gene>
    <name evidence="5" type="primary">LOC124295585</name>
</gene>
<evidence type="ECO:0000313" key="5">
    <source>
        <dbReference type="RefSeq" id="XP_046601976.1"/>
    </source>
</evidence>
<feature type="repeat" description="ANK" evidence="3">
    <location>
        <begin position="204"/>
        <end position="236"/>
    </location>
</feature>